<comment type="caution">
    <text evidence="1">The sequence shown here is derived from an EMBL/GenBank/DDBJ whole genome shotgun (WGS) entry which is preliminary data.</text>
</comment>
<protein>
    <submittedName>
        <fullName evidence="1">Alpha/beta hydrolase</fullName>
    </submittedName>
</protein>
<dbReference type="RefSeq" id="WP_206572862.1">
    <property type="nucleotide sequence ID" value="NZ_JAFKCV010000003.1"/>
</dbReference>
<evidence type="ECO:0000313" key="2">
    <source>
        <dbReference type="Proteomes" id="UP000664654"/>
    </source>
</evidence>
<accession>A0A939DLH8</accession>
<dbReference type="InterPro" id="IPR010297">
    <property type="entry name" value="DUF900_hydrolase"/>
</dbReference>
<dbReference type="InterPro" id="IPR029058">
    <property type="entry name" value="AB_hydrolase_fold"/>
</dbReference>
<dbReference type="GO" id="GO:0016787">
    <property type="term" value="F:hydrolase activity"/>
    <property type="evidence" value="ECO:0007669"/>
    <property type="project" value="UniProtKB-KW"/>
</dbReference>
<evidence type="ECO:0000313" key="1">
    <source>
        <dbReference type="EMBL" id="MBN7824739.1"/>
    </source>
</evidence>
<dbReference type="AlphaFoldDB" id="A0A939DLH8"/>
<organism evidence="1 2">
    <name type="scientific">Bowmanella dokdonensis</name>
    <dbReference type="NCBI Taxonomy" id="751969"/>
    <lineage>
        <taxon>Bacteria</taxon>
        <taxon>Pseudomonadati</taxon>
        <taxon>Pseudomonadota</taxon>
        <taxon>Gammaproteobacteria</taxon>
        <taxon>Alteromonadales</taxon>
        <taxon>Alteromonadaceae</taxon>
        <taxon>Bowmanella</taxon>
    </lineage>
</organism>
<sequence>MAVVQQLAQSVLVNFDYPRISLLKAAWALSFWQYDKVRARLAQTLYDVTQDGDHVVAHSFGAAVVFACMHKLGRRFGHVWLIAPALNIDDQVTGFDGCQAHSITIVANPYDRALKAGSILPWMDISDVGRLGWRCGDDKRISTFFVPHRYLRGDQSDYLNHSYAFSGAICQDIASKIATQLRNHYG</sequence>
<dbReference type="Pfam" id="PF05990">
    <property type="entry name" value="DUF900"/>
    <property type="match status" value="1"/>
</dbReference>
<name>A0A939DLH8_9ALTE</name>
<keyword evidence="1" id="KW-0378">Hydrolase</keyword>
<dbReference type="EMBL" id="JAFKCV010000003">
    <property type="protein sequence ID" value="MBN7824739.1"/>
    <property type="molecule type" value="Genomic_DNA"/>
</dbReference>
<keyword evidence="2" id="KW-1185">Reference proteome</keyword>
<dbReference type="Gene3D" id="3.40.50.1820">
    <property type="entry name" value="alpha/beta hydrolase"/>
    <property type="match status" value="1"/>
</dbReference>
<gene>
    <name evidence="1" type="ORF">J0A66_05815</name>
</gene>
<reference evidence="1" key="1">
    <citation type="submission" date="2021-03" db="EMBL/GenBank/DDBJ databases">
        <title>novel species isolated from a fishpond in China.</title>
        <authorList>
            <person name="Lu H."/>
            <person name="Cai Z."/>
        </authorList>
    </citation>
    <scope>NUCLEOTIDE SEQUENCE</scope>
    <source>
        <strain evidence="1">JCM 30855</strain>
    </source>
</reference>
<dbReference type="Proteomes" id="UP000664654">
    <property type="component" value="Unassembled WGS sequence"/>
</dbReference>
<proteinExistence type="predicted"/>
<dbReference type="SUPFAM" id="SSF53474">
    <property type="entry name" value="alpha/beta-Hydrolases"/>
    <property type="match status" value="1"/>
</dbReference>